<evidence type="ECO:0000313" key="1">
    <source>
        <dbReference type="EMBL" id="AEI46779.1"/>
    </source>
</evidence>
<sequence>MNVKHLITKKTVSGKRRLFFQVHNSHDVARSGPLKIELRTHFSTIHTIEVKVNPIDPKKYGVFYVDVPSLIDIAWRKFDWYFQSRSGRNPRSEKFEDLTQ</sequence>
<dbReference type="EMBL" id="CP002859">
    <property type="protein sequence ID" value="AEI46779.1"/>
    <property type="molecule type" value="Genomic_DNA"/>
</dbReference>
<accession>A0A7U4E408</accession>
<dbReference type="AlphaFoldDB" id="A0A7U4E408"/>
<dbReference type="RefSeq" id="WP_013926104.1">
    <property type="nucleotide sequence ID" value="NC_015703.1"/>
</dbReference>
<gene>
    <name evidence="1" type="ordered locus">Runsl_0327</name>
</gene>
<organism evidence="1 2">
    <name type="scientific">Runella slithyformis (strain ATCC 29530 / DSM 19594 / LMG 11500 / NCIMB 11436 / LSU 4)</name>
    <dbReference type="NCBI Taxonomy" id="761193"/>
    <lineage>
        <taxon>Bacteria</taxon>
        <taxon>Pseudomonadati</taxon>
        <taxon>Bacteroidota</taxon>
        <taxon>Cytophagia</taxon>
        <taxon>Cytophagales</taxon>
        <taxon>Spirosomataceae</taxon>
        <taxon>Runella</taxon>
    </lineage>
</organism>
<evidence type="ECO:0000313" key="2">
    <source>
        <dbReference type="Proteomes" id="UP000000493"/>
    </source>
</evidence>
<protein>
    <submittedName>
        <fullName evidence="1">Uncharacterized protein</fullName>
    </submittedName>
</protein>
<keyword evidence="2" id="KW-1185">Reference proteome</keyword>
<name>A0A7U4E408_RUNSL</name>
<reference evidence="2" key="1">
    <citation type="submission" date="2011-06" db="EMBL/GenBank/DDBJ databases">
        <title>The complete genome of chromosome of Runella slithyformis DSM 19594.</title>
        <authorList>
            <consortium name="US DOE Joint Genome Institute (JGI-PGF)"/>
            <person name="Lucas S."/>
            <person name="Han J."/>
            <person name="Lapidus A."/>
            <person name="Bruce D."/>
            <person name="Goodwin L."/>
            <person name="Pitluck S."/>
            <person name="Peters L."/>
            <person name="Kyrpides N."/>
            <person name="Mavromatis K."/>
            <person name="Ivanova N."/>
            <person name="Ovchinnikova G."/>
            <person name="Zhang X."/>
            <person name="Misra M."/>
            <person name="Detter J.C."/>
            <person name="Tapia R."/>
            <person name="Han C."/>
            <person name="Land M."/>
            <person name="Hauser L."/>
            <person name="Markowitz V."/>
            <person name="Cheng J.-F."/>
            <person name="Hugenholtz P."/>
            <person name="Woyke T."/>
            <person name="Wu D."/>
            <person name="Tindall B."/>
            <person name="Faehrich R."/>
            <person name="Brambilla E."/>
            <person name="Klenk H.-P."/>
            <person name="Eisen J.A."/>
        </authorList>
    </citation>
    <scope>NUCLEOTIDE SEQUENCE [LARGE SCALE GENOMIC DNA]</scope>
    <source>
        <strain evidence="2">ATCC 29530 / DSM 19594 / LMG 11500 / NCIMB 11436 / LSU 4</strain>
    </source>
</reference>
<reference evidence="1 2" key="2">
    <citation type="journal article" date="2012" name="Stand. Genomic Sci.">
        <title>Complete genome sequence of the aquatic bacterium Runella slithyformis type strain (LSU 4(T)).</title>
        <authorList>
            <person name="Copeland A."/>
            <person name="Zhang X."/>
            <person name="Misra M."/>
            <person name="Lapidus A."/>
            <person name="Nolan M."/>
            <person name="Lucas S."/>
            <person name="Deshpande S."/>
            <person name="Cheng J.F."/>
            <person name="Tapia R."/>
            <person name="Goodwin L.A."/>
            <person name="Pitluck S."/>
            <person name="Liolios K."/>
            <person name="Pagani I."/>
            <person name="Ivanova N."/>
            <person name="Mikhailova N."/>
            <person name="Pati A."/>
            <person name="Chen A."/>
            <person name="Palaniappan K."/>
            <person name="Land M."/>
            <person name="Hauser L."/>
            <person name="Pan C."/>
            <person name="Jeffries C.D."/>
            <person name="Detter J.C."/>
            <person name="Brambilla E.M."/>
            <person name="Rohde M."/>
            <person name="Djao O.D."/>
            <person name="Goker M."/>
            <person name="Sikorski J."/>
            <person name="Tindall B.J."/>
            <person name="Woyke T."/>
            <person name="Bristow J."/>
            <person name="Eisen J.A."/>
            <person name="Markowitz V."/>
            <person name="Hugenholtz P."/>
            <person name="Kyrpides N.C."/>
            <person name="Klenk H.P."/>
            <person name="Mavromatis K."/>
        </authorList>
    </citation>
    <scope>NUCLEOTIDE SEQUENCE [LARGE SCALE GENOMIC DNA]</scope>
    <source>
        <strain evidence="2">ATCC 29530 / DSM 19594 / LMG 11500 / NCIMB 11436 / LSU 4</strain>
    </source>
</reference>
<dbReference type="KEGG" id="rsi:Runsl_0327"/>
<dbReference type="Proteomes" id="UP000000493">
    <property type="component" value="Chromosome"/>
</dbReference>
<proteinExistence type="predicted"/>